<keyword evidence="1" id="KW-0472">Membrane</keyword>
<evidence type="ECO:0008006" key="4">
    <source>
        <dbReference type="Google" id="ProtNLM"/>
    </source>
</evidence>
<protein>
    <recommendedName>
        <fullName evidence="4">DUF4012 domain-containing protein</fullName>
    </recommendedName>
</protein>
<evidence type="ECO:0000256" key="1">
    <source>
        <dbReference type="SAM" id="Phobius"/>
    </source>
</evidence>
<dbReference type="EMBL" id="MGGI01000025">
    <property type="protein sequence ID" value="OGM24900.1"/>
    <property type="molecule type" value="Genomic_DNA"/>
</dbReference>
<keyword evidence="1" id="KW-1133">Transmembrane helix</keyword>
<dbReference type="AlphaFoldDB" id="A0A1F7YCI6"/>
<sequence length="632" mass="70120">MFLTKNKKLKIILIPLGILLIFILIMFLAVGLPAMEVYSKAQKLALKAKSMKAVFDTQDIGEIRKNLTDIANDLSGLQGSYKKLFLLKSAPVISSYLSDGDSVMKAGSYAIEAAQITLDTIEPYSDIIGLKGTGGHKAKSGEENANDRVEFVIKTIGEIAPKLDLIAEKARLAKSELDKIKVDKYPETFRGIKIRENLNTLFSLVGEGTKLLNDGKPLIESAPYLLGIDSPRTYLVLFQNDKELRPTGGFITAYSVMRVDKGKIQPVISNDIYNLDSKYIPEIAAPDPIIRYIKGPYILSKNLRLRDMNFSPDFKVSMDTFTKEVSKVGIKNIDGVIAVDTQLLVKLLDVIGEIGVPGFGNFGTKIVPECNCPQVIHELESFADVEGPIIWDPVTGKIILKPAHADNRKEIVGPLMNSVLRNALGQPKNKLPDLFRVGFESLTEKHVLFYLFNEKAQKGAEAFNIAGRIQDYAGDYLNINDANLGGRKSNLYVTQEVNQEINVGKDGRVEKTVTITYKNPQSYDGWLNSVLPNWSRIYVPKGSELISTDGFEDKGKPYEEFGKTVFSGGFKLRPQGVVQITIKYKLPAGVDKNYSLLIQKQPGTDSPSYIISHGSKKVEFYLKTDKELKFSL</sequence>
<evidence type="ECO:0000313" key="3">
    <source>
        <dbReference type="Proteomes" id="UP000178851"/>
    </source>
</evidence>
<dbReference type="InterPro" id="IPR025101">
    <property type="entry name" value="DUF4012"/>
</dbReference>
<evidence type="ECO:0000313" key="2">
    <source>
        <dbReference type="EMBL" id="OGM24900.1"/>
    </source>
</evidence>
<name>A0A1F7YCI6_9BACT</name>
<gene>
    <name evidence="2" type="ORF">A2627_02945</name>
</gene>
<reference evidence="2 3" key="1">
    <citation type="journal article" date="2016" name="Nat. Commun.">
        <title>Thousands of microbial genomes shed light on interconnected biogeochemical processes in an aquifer system.</title>
        <authorList>
            <person name="Anantharaman K."/>
            <person name="Brown C.T."/>
            <person name="Hug L.A."/>
            <person name="Sharon I."/>
            <person name="Castelle C.J."/>
            <person name="Probst A.J."/>
            <person name="Thomas B.C."/>
            <person name="Singh A."/>
            <person name="Wilkins M.J."/>
            <person name="Karaoz U."/>
            <person name="Brodie E.L."/>
            <person name="Williams K.H."/>
            <person name="Hubbard S.S."/>
            <person name="Banfield J.F."/>
        </authorList>
    </citation>
    <scope>NUCLEOTIDE SEQUENCE [LARGE SCALE GENOMIC DNA]</scope>
</reference>
<keyword evidence="1" id="KW-0812">Transmembrane</keyword>
<dbReference type="Pfam" id="PF13196">
    <property type="entry name" value="DUF4012"/>
    <property type="match status" value="1"/>
</dbReference>
<proteinExistence type="predicted"/>
<comment type="caution">
    <text evidence="2">The sequence shown here is derived from an EMBL/GenBank/DDBJ whole genome shotgun (WGS) entry which is preliminary data.</text>
</comment>
<accession>A0A1F7YCI6</accession>
<feature type="transmembrane region" description="Helical" evidence="1">
    <location>
        <begin position="12"/>
        <end position="35"/>
    </location>
</feature>
<dbReference type="Proteomes" id="UP000178851">
    <property type="component" value="Unassembled WGS sequence"/>
</dbReference>
<organism evidence="2 3">
    <name type="scientific">Candidatus Woesebacteria bacterium RIFCSPHIGHO2_01_FULL_39_28</name>
    <dbReference type="NCBI Taxonomy" id="1802496"/>
    <lineage>
        <taxon>Bacteria</taxon>
        <taxon>Candidatus Woeseibacteriota</taxon>
    </lineage>
</organism>